<dbReference type="GO" id="GO:0003677">
    <property type="term" value="F:DNA binding"/>
    <property type="evidence" value="ECO:0007669"/>
    <property type="project" value="UniProtKB-UniRule"/>
</dbReference>
<evidence type="ECO:0000256" key="6">
    <source>
        <dbReference type="ARBA" id="ARBA00023125"/>
    </source>
</evidence>
<dbReference type="InterPro" id="IPR004107">
    <property type="entry name" value="Integrase_SAM-like_N"/>
</dbReference>
<dbReference type="Proteomes" id="UP000034562">
    <property type="component" value="Unassembled WGS sequence"/>
</dbReference>
<dbReference type="Pfam" id="PF00589">
    <property type="entry name" value="Phage_integrase"/>
    <property type="match status" value="1"/>
</dbReference>
<feature type="domain" description="Core-binding (CB)" evidence="11">
    <location>
        <begin position="4"/>
        <end position="105"/>
    </location>
</feature>
<evidence type="ECO:0000256" key="9">
    <source>
        <dbReference type="PROSITE-ProRule" id="PRU01248"/>
    </source>
</evidence>
<evidence type="ECO:0000259" key="11">
    <source>
        <dbReference type="PROSITE" id="PS51900"/>
    </source>
</evidence>
<keyword evidence="5" id="KW-0229">DNA integration</keyword>
<dbReference type="InterPro" id="IPR002104">
    <property type="entry name" value="Integrase_catalytic"/>
</dbReference>
<dbReference type="InterPro" id="IPR044068">
    <property type="entry name" value="CB"/>
</dbReference>
<gene>
    <name evidence="12" type="ORF">UU12_C0014G0003</name>
</gene>
<evidence type="ECO:0000259" key="10">
    <source>
        <dbReference type="PROSITE" id="PS51898"/>
    </source>
</evidence>
<dbReference type="GO" id="GO:0007059">
    <property type="term" value="P:chromosome segregation"/>
    <property type="evidence" value="ECO:0007669"/>
    <property type="project" value="UniProtKB-KW"/>
</dbReference>
<dbReference type="GO" id="GO:0051301">
    <property type="term" value="P:cell division"/>
    <property type="evidence" value="ECO:0007669"/>
    <property type="project" value="UniProtKB-KW"/>
</dbReference>
<accession>A0A0G0T1H5</accession>
<dbReference type="EMBL" id="LBZK01000014">
    <property type="protein sequence ID" value="KKR70893.1"/>
    <property type="molecule type" value="Genomic_DNA"/>
</dbReference>
<dbReference type="GO" id="GO:0006310">
    <property type="term" value="P:DNA recombination"/>
    <property type="evidence" value="ECO:0007669"/>
    <property type="project" value="UniProtKB-KW"/>
</dbReference>
<keyword evidence="8" id="KW-0131">Cell cycle</keyword>
<dbReference type="PROSITE" id="PS51898">
    <property type="entry name" value="TYR_RECOMBINASE"/>
    <property type="match status" value="1"/>
</dbReference>
<dbReference type="GO" id="GO:0015074">
    <property type="term" value="P:DNA integration"/>
    <property type="evidence" value="ECO:0007669"/>
    <property type="project" value="UniProtKB-KW"/>
</dbReference>
<dbReference type="Gene3D" id="1.10.443.10">
    <property type="entry name" value="Intergrase catalytic core"/>
    <property type="match status" value="1"/>
</dbReference>
<comment type="subcellular location">
    <subcellularLocation>
        <location evidence="1">Cytoplasm</location>
    </subcellularLocation>
</comment>
<dbReference type="SUPFAM" id="SSF56349">
    <property type="entry name" value="DNA breaking-rejoining enzymes"/>
    <property type="match status" value="1"/>
</dbReference>
<dbReference type="InterPro" id="IPR010998">
    <property type="entry name" value="Integrase_recombinase_N"/>
</dbReference>
<evidence type="ECO:0000256" key="2">
    <source>
        <dbReference type="ARBA" id="ARBA00022490"/>
    </source>
</evidence>
<evidence type="ECO:0000256" key="7">
    <source>
        <dbReference type="ARBA" id="ARBA00023172"/>
    </source>
</evidence>
<feature type="domain" description="Tyr recombinase" evidence="10">
    <location>
        <begin position="126"/>
        <end position="312"/>
    </location>
</feature>
<name>A0A0G0T1H5_9BACT</name>
<keyword evidence="6 9" id="KW-0238">DNA-binding</keyword>
<dbReference type="PROSITE" id="PS51900">
    <property type="entry name" value="CB"/>
    <property type="match status" value="1"/>
</dbReference>
<dbReference type="STRING" id="1618563.UU12_C0014G0003"/>
<protein>
    <submittedName>
        <fullName evidence="12">Tyrosine recombinase XerC</fullName>
    </submittedName>
</protein>
<comment type="caution">
    <text evidence="12">The sequence shown here is derived from an EMBL/GenBank/DDBJ whole genome shotgun (WGS) entry which is preliminary data.</text>
</comment>
<evidence type="ECO:0000313" key="12">
    <source>
        <dbReference type="EMBL" id="KKR70893.1"/>
    </source>
</evidence>
<reference evidence="12 13" key="1">
    <citation type="journal article" date="2015" name="Nature">
        <title>rRNA introns, odd ribosomes, and small enigmatic genomes across a large radiation of phyla.</title>
        <authorList>
            <person name="Brown C.T."/>
            <person name="Hug L.A."/>
            <person name="Thomas B.C."/>
            <person name="Sharon I."/>
            <person name="Castelle C.J."/>
            <person name="Singh A."/>
            <person name="Wilkins M.J."/>
            <person name="Williams K.H."/>
            <person name="Banfield J.F."/>
        </authorList>
    </citation>
    <scope>NUCLEOTIDE SEQUENCE [LARGE SCALE GENOMIC DNA]</scope>
</reference>
<dbReference type="Pfam" id="PF02899">
    <property type="entry name" value="Phage_int_SAM_1"/>
    <property type="match status" value="1"/>
</dbReference>
<keyword evidence="7" id="KW-0233">DNA recombination</keyword>
<keyword evidence="3" id="KW-0132">Cell division</keyword>
<dbReference type="PANTHER" id="PTHR30349">
    <property type="entry name" value="PHAGE INTEGRASE-RELATED"/>
    <property type="match status" value="1"/>
</dbReference>
<keyword evidence="2" id="KW-0963">Cytoplasm</keyword>
<sequence>MDSQVGLPLFDDFLLYIKTQNYSEETVYNYERDLATFCLFLEQFGDPSPIRFENVTKLVINQYKAYLASKDRLTSTRKEKDGIKLSSYSMNRMLSTLRSYLKYLVDVDYKIPVAPEAVKLVKTEKKHAKVAEFADLVRLVESPVKLEKDSKIALRNRVMLEVLFSTGMRISELCKLRKSDIDGSGKIFIMGKGKKERFVYLTPRAKRFLEAYLKIRRDNLPALFIPYKGPNSGKMDKRISTNYLQSKIKEYREKLRINVPTSAHSLRHGFATYLAEQGASPAAIQVLLGHESLNTTTRYVHSSDKFAEETHHKFHPLKE</sequence>
<proteinExistence type="predicted"/>
<evidence type="ECO:0000256" key="4">
    <source>
        <dbReference type="ARBA" id="ARBA00022829"/>
    </source>
</evidence>
<evidence type="ECO:0000256" key="8">
    <source>
        <dbReference type="ARBA" id="ARBA00023306"/>
    </source>
</evidence>
<organism evidence="12 13">
    <name type="scientific">Candidatus Woesebacteria bacterium GW2011_GWA2_40_7b</name>
    <dbReference type="NCBI Taxonomy" id="1618563"/>
    <lineage>
        <taxon>Bacteria</taxon>
        <taxon>Candidatus Woeseibacteriota</taxon>
    </lineage>
</organism>
<evidence type="ECO:0000256" key="1">
    <source>
        <dbReference type="ARBA" id="ARBA00004496"/>
    </source>
</evidence>
<dbReference type="InterPro" id="IPR050090">
    <property type="entry name" value="Tyrosine_recombinase_XerCD"/>
</dbReference>
<dbReference type="GO" id="GO:0005737">
    <property type="term" value="C:cytoplasm"/>
    <property type="evidence" value="ECO:0007669"/>
    <property type="project" value="UniProtKB-SubCell"/>
</dbReference>
<dbReference type="AlphaFoldDB" id="A0A0G0T1H5"/>
<dbReference type="PANTHER" id="PTHR30349:SF77">
    <property type="entry name" value="TYROSINE RECOMBINASE XERC"/>
    <property type="match status" value="1"/>
</dbReference>
<keyword evidence="4" id="KW-0159">Chromosome partition</keyword>
<dbReference type="InterPro" id="IPR013762">
    <property type="entry name" value="Integrase-like_cat_sf"/>
</dbReference>
<dbReference type="Gene3D" id="1.10.150.130">
    <property type="match status" value="1"/>
</dbReference>
<evidence type="ECO:0000256" key="3">
    <source>
        <dbReference type="ARBA" id="ARBA00022618"/>
    </source>
</evidence>
<evidence type="ECO:0000256" key="5">
    <source>
        <dbReference type="ARBA" id="ARBA00022908"/>
    </source>
</evidence>
<dbReference type="InterPro" id="IPR011010">
    <property type="entry name" value="DNA_brk_join_enz"/>
</dbReference>
<evidence type="ECO:0000313" key="13">
    <source>
        <dbReference type="Proteomes" id="UP000034562"/>
    </source>
</evidence>